<dbReference type="InterPro" id="IPR015422">
    <property type="entry name" value="PyrdxlP-dep_Trfase_small"/>
</dbReference>
<accession>A0A3B0SMC4</accession>
<evidence type="ECO:0000256" key="2">
    <source>
        <dbReference type="ARBA" id="ARBA00022898"/>
    </source>
</evidence>
<feature type="non-terminal residue" evidence="3">
    <location>
        <position position="1"/>
    </location>
</feature>
<dbReference type="InterPro" id="IPR000277">
    <property type="entry name" value="Cys/Met-Metab_PyrdxlP-dep_enz"/>
</dbReference>
<dbReference type="EC" id="2.5.1.48" evidence="3"/>
<dbReference type="GO" id="GO:0003962">
    <property type="term" value="F:cystathionine gamma-synthase activity"/>
    <property type="evidence" value="ECO:0007669"/>
    <property type="project" value="UniProtKB-EC"/>
</dbReference>
<sequence>REQLAAGVTDDLIRVSVGIEHIDDIVDDFSSAFSKLERAEAVA</sequence>
<keyword evidence="2" id="KW-0663">Pyridoxal phosphate</keyword>
<dbReference type="SUPFAM" id="SSF53383">
    <property type="entry name" value="PLP-dependent transferases"/>
    <property type="match status" value="1"/>
</dbReference>
<evidence type="ECO:0000256" key="1">
    <source>
        <dbReference type="ARBA" id="ARBA00001933"/>
    </source>
</evidence>
<dbReference type="AlphaFoldDB" id="A0A3B0SMC4"/>
<dbReference type="GO" id="GO:0030170">
    <property type="term" value="F:pyridoxal phosphate binding"/>
    <property type="evidence" value="ECO:0007669"/>
    <property type="project" value="InterPro"/>
</dbReference>
<name>A0A3B0SMC4_9ZZZZ</name>
<comment type="cofactor">
    <cofactor evidence="1">
        <name>pyridoxal 5'-phosphate</name>
        <dbReference type="ChEBI" id="CHEBI:597326"/>
    </cofactor>
</comment>
<keyword evidence="3" id="KW-0808">Transferase</keyword>
<dbReference type="Gene3D" id="3.90.1150.10">
    <property type="entry name" value="Aspartate Aminotransferase, domain 1"/>
    <property type="match status" value="1"/>
</dbReference>
<gene>
    <name evidence="3" type="ORF">MNBD_ACTINO01-1344</name>
</gene>
<reference evidence="3" key="1">
    <citation type="submission" date="2018-06" db="EMBL/GenBank/DDBJ databases">
        <authorList>
            <person name="Zhirakovskaya E."/>
        </authorList>
    </citation>
    <scope>NUCLEOTIDE SEQUENCE</scope>
</reference>
<protein>
    <submittedName>
        <fullName evidence="3">O-acetylhomoserine sulfhydrylase / O-succinylhomoserine sulfhydrylase</fullName>
        <ecNumber evidence="3">2.5.1.48</ecNumber>
        <ecNumber evidence="3">2.5.1.49</ecNumber>
    </submittedName>
</protein>
<evidence type="ECO:0000313" key="3">
    <source>
        <dbReference type="EMBL" id="VAW02147.1"/>
    </source>
</evidence>
<proteinExistence type="predicted"/>
<dbReference type="EC" id="2.5.1.49" evidence="3"/>
<dbReference type="InterPro" id="IPR015424">
    <property type="entry name" value="PyrdxlP-dep_Trfase"/>
</dbReference>
<dbReference type="EMBL" id="UOEI01000321">
    <property type="protein sequence ID" value="VAW02147.1"/>
    <property type="molecule type" value="Genomic_DNA"/>
</dbReference>
<organism evidence="3">
    <name type="scientific">hydrothermal vent metagenome</name>
    <dbReference type="NCBI Taxonomy" id="652676"/>
    <lineage>
        <taxon>unclassified sequences</taxon>
        <taxon>metagenomes</taxon>
        <taxon>ecological metagenomes</taxon>
    </lineage>
</organism>
<dbReference type="GO" id="GO:0003961">
    <property type="term" value="F:O-acetylhomoserine aminocarboxypropyltransferase activity"/>
    <property type="evidence" value="ECO:0007669"/>
    <property type="project" value="UniProtKB-EC"/>
</dbReference>
<dbReference type="Pfam" id="PF01053">
    <property type="entry name" value="Cys_Met_Meta_PP"/>
    <property type="match status" value="1"/>
</dbReference>
<dbReference type="GO" id="GO:0019346">
    <property type="term" value="P:transsulfuration"/>
    <property type="evidence" value="ECO:0007669"/>
    <property type="project" value="InterPro"/>
</dbReference>